<evidence type="ECO:0000313" key="3">
    <source>
        <dbReference type="EMBL" id="KAE8359688.1"/>
    </source>
</evidence>
<dbReference type="GeneID" id="43657832"/>
<reference evidence="3 4" key="1">
    <citation type="submission" date="2019-04" db="EMBL/GenBank/DDBJ databases">
        <title>Friends and foes A comparative genomics studyof 23 Aspergillus species from section Flavi.</title>
        <authorList>
            <consortium name="DOE Joint Genome Institute"/>
            <person name="Kjaerbolling I."/>
            <person name="Vesth T."/>
            <person name="Frisvad J.C."/>
            <person name="Nybo J.L."/>
            <person name="Theobald S."/>
            <person name="Kildgaard S."/>
            <person name="Isbrandt T."/>
            <person name="Kuo A."/>
            <person name="Sato A."/>
            <person name="Lyhne E.K."/>
            <person name="Kogle M.E."/>
            <person name="Wiebenga A."/>
            <person name="Kun R.S."/>
            <person name="Lubbers R.J."/>
            <person name="Makela M.R."/>
            <person name="Barry K."/>
            <person name="Chovatia M."/>
            <person name="Clum A."/>
            <person name="Daum C."/>
            <person name="Haridas S."/>
            <person name="He G."/>
            <person name="LaButti K."/>
            <person name="Lipzen A."/>
            <person name="Mondo S."/>
            <person name="Riley R."/>
            <person name="Salamov A."/>
            <person name="Simmons B.A."/>
            <person name="Magnuson J.K."/>
            <person name="Henrissat B."/>
            <person name="Mortensen U.H."/>
            <person name="Larsen T.O."/>
            <person name="Devries R.P."/>
            <person name="Grigoriev I.V."/>
            <person name="Machida M."/>
            <person name="Baker S.E."/>
            <person name="Andersen M.R."/>
        </authorList>
    </citation>
    <scope>NUCLEOTIDE SEQUENCE [LARGE SCALE GENOMIC DNA]</scope>
    <source>
        <strain evidence="3 4">CBS 763.97</strain>
    </source>
</reference>
<evidence type="ECO:0000256" key="1">
    <source>
        <dbReference type="SAM" id="SignalP"/>
    </source>
</evidence>
<dbReference type="AlphaFoldDB" id="A0A5N6ZQN5"/>
<feature type="chain" id="PRO_5025019097" description="DUF7136 domain-containing protein" evidence="1">
    <location>
        <begin position="20"/>
        <end position="275"/>
    </location>
</feature>
<feature type="signal peptide" evidence="1">
    <location>
        <begin position="1"/>
        <end position="19"/>
    </location>
</feature>
<dbReference type="InterPro" id="IPR055560">
    <property type="entry name" value="DUF7136"/>
</dbReference>
<dbReference type="OrthoDB" id="4490227at2759"/>
<keyword evidence="4" id="KW-1185">Reference proteome</keyword>
<feature type="domain" description="DUF7136" evidence="2">
    <location>
        <begin position="35"/>
        <end position="227"/>
    </location>
</feature>
<name>A0A5N6ZQN5_9EURO</name>
<dbReference type="RefSeq" id="XP_031922769.1">
    <property type="nucleotide sequence ID" value="XM_032073386.1"/>
</dbReference>
<proteinExistence type="predicted"/>
<evidence type="ECO:0000259" key="2">
    <source>
        <dbReference type="Pfam" id="PF23584"/>
    </source>
</evidence>
<organism evidence="3 4">
    <name type="scientific">Aspergillus caelatus</name>
    <dbReference type="NCBI Taxonomy" id="61420"/>
    <lineage>
        <taxon>Eukaryota</taxon>
        <taxon>Fungi</taxon>
        <taxon>Dikarya</taxon>
        <taxon>Ascomycota</taxon>
        <taxon>Pezizomycotina</taxon>
        <taxon>Eurotiomycetes</taxon>
        <taxon>Eurotiomycetidae</taxon>
        <taxon>Eurotiales</taxon>
        <taxon>Aspergillaceae</taxon>
        <taxon>Aspergillus</taxon>
        <taxon>Aspergillus subgen. Circumdati</taxon>
    </lineage>
</organism>
<gene>
    <name evidence="3" type="ORF">BDV27DRAFT_162408</name>
</gene>
<dbReference type="EMBL" id="ML737812">
    <property type="protein sequence ID" value="KAE8359688.1"/>
    <property type="molecule type" value="Genomic_DNA"/>
</dbReference>
<dbReference type="Proteomes" id="UP000326268">
    <property type="component" value="Unassembled WGS sequence"/>
</dbReference>
<keyword evidence="1" id="KW-0732">Signal</keyword>
<protein>
    <recommendedName>
        <fullName evidence="2">DUF7136 domain-containing protein</fullName>
    </recommendedName>
</protein>
<accession>A0A5N6ZQN5</accession>
<dbReference type="Pfam" id="PF23584">
    <property type="entry name" value="DUF7136"/>
    <property type="match status" value="1"/>
</dbReference>
<evidence type="ECO:0000313" key="4">
    <source>
        <dbReference type="Proteomes" id="UP000326268"/>
    </source>
</evidence>
<sequence length="275" mass="29337">MLPHGFTLLLPLMAGGAAAANNNNTNNTNIAGPDGVMEFDLVFPRNETYAPTQYFPLVLTARNSSAAWPSGMILSMTIWPDNEDTPPWNSRFNFPAKGYTSGAPPSEPYFAIAGTNLTNGTGGGFTVIWSVVLQETCREDDSNTESFSSGEYNVRFTTKLDAPLPNIEEAASACSESSLALTPRAWLREGACPILDSDSVTPAAAEPCGLKPLAQELATNVSAAMLDLMKCSEGTWQTIQQPCPAKEENIAGMPRWRSGPGLVWVATLTAVASLL</sequence>